<dbReference type="GO" id="GO:0003887">
    <property type="term" value="F:DNA-directed DNA polymerase activity"/>
    <property type="evidence" value="ECO:0007669"/>
    <property type="project" value="InterPro"/>
</dbReference>
<dbReference type="EMBL" id="AZHO01000040">
    <property type="protein sequence ID" value="KMT57737.1"/>
    <property type="molecule type" value="Genomic_DNA"/>
</dbReference>
<dbReference type="FunFam" id="3.40.50.300:FF:001255">
    <property type="entry name" value="DNA polymerase III subunit delta"/>
    <property type="match status" value="1"/>
</dbReference>
<reference evidence="1 2" key="1">
    <citation type="journal article" date="2015" name="Genome Biol. Evol.">
        <title>Comparative Genomics of Listeria Sensu Lato: Genus-Wide Differences in Evolutionary Dynamics and the Progressive Gain of Complex, Potentially Pathogenicity-Related Traits through Lateral Gene Transfer.</title>
        <authorList>
            <person name="Chiara M."/>
            <person name="Caruso M."/>
            <person name="D'Erchia A.M."/>
            <person name="Manzari C."/>
            <person name="Fraccalvieri R."/>
            <person name="Goffredo E."/>
            <person name="Latorre L."/>
            <person name="Miccolupo A."/>
            <person name="Padalino I."/>
            <person name="Santagada G."/>
            <person name="Chiocco D."/>
            <person name="Pesole G."/>
            <person name="Horner D.S."/>
            <person name="Parisi A."/>
        </authorList>
    </citation>
    <scope>NUCLEOTIDE SEQUENCE [LARGE SCALE GENOMIC DNA]</scope>
    <source>
        <strain evidence="1 2">1991</strain>
    </source>
</reference>
<dbReference type="PANTHER" id="PTHR11669">
    <property type="entry name" value="REPLICATION FACTOR C / DNA POLYMERASE III GAMMA-TAU SUBUNIT"/>
    <property type="match status" value="1"/>
</dbReference>
<dbReference type="NCBIfam" id="TIGR00678">
    <property type="entry name" value="holB"/>
    <property type="match status" value="1"/>
</dbReference>
<proteinExistence type="predicted"/>
<dbReference type="Gene3D" id="3.40.50.300">
    <property type="entry name" value="P-loop containing nucleotide triphosphate hydrolases"/>
    <property type="match status" value="1"/>
</dbReference>
<accession>A0A0J8G5C3</accession>
<sequence>MGLQDELRTLQPVVMDLFTQSVMFDRLSHGYLLAGAKGTGKKQIARFLAKSLFCLEPTEKELVCGECVNCTRIDNHNHPDVHFLKPDGASIKIDQVRELKMELTKRGMESDKKVLIIEEADKMTLQAANSLLKFIEEPEPGMLLLFLTENPSQILPTIASRLQPVQFKELSFNQLVERLVSTGISEQKARIYASLTGSIQEVMEYEEGEFFADARNAAIKLYEGLYQTGPNPLIFIQETWMPLFKEKESLKLGLDLFMLLLRDVLHLSLSSEYEPICVGQKDMLVNDALKFSLAKITGDIELVLSAKTKLDSNMNPQLLMEQLVLKVQGGHLFA</sequence>
<dbReference type="InterPro" id="IPR050238">
    <property type="entry name" value="DNA_Rep/Repair_Clamp_Loader"/>
</dbReference>
<organism evidence="1 2">
    <name type="scientific">Listeria fleischmannii 1991</name>
    <dbReference type="NCBI Taxonomy" id="1430899"/>
    <lineage>
        <taxon>Bacteria</taxon>
        <taxon>Bacillati</taxon>
        <taxon>Bacillota</taxon>
        <taxon>Bacilli</taxon>
        <taxon>Bacillales</taxon>
        <taxon>Listeriaceae</taxon>
        <taxon>Listeria</taxon>
    </lineage>
</organism>
<evidence type="ECO:0000313" key="2">
    <source>
        <dbReference type="Proteomes" id="UP000052258"/>
    </source>
</evidence>
<gene>
    <name evidence="1" type="ORF">X560_2650</name>
</gene>
<dbReference type="GO" id="GO:0006261">
    <property type="term" value="P:DNA-templated DNA replication"/>
    <property type="evidence" value="ECO:0007669"/>
    <property type="project" value="TreeGrafter"/>
</dbReference>
<dbReference type="Proteomes" id="UP000052258">
    <property type="component" value="Unassembled WGS sequence"/>
</dbReference>
<dbReference type="AlphaFoldDB" id="A0A0J8G5C3"/>
<evidence type="ECO:0000313" key="1">
    <source>
        <dbReference type="EMBL" id="KMT57737.1"/>
    </source>
</evidence>
<dbReference type="RefSeq" id="WP_040504873.1">
    <property type="nucleotide sequence ID" value="NZ_KQ130624.1"/>
</dbReference>
<dbReference type="NCBIfam" id="NF005972">
    <property type="entry name" value="PRK08058.1"/>
    <property type="match status" value="1"/>
</dbReference>
<dbReference type="PANTHER" id="PTHR11669:SF8">
    <property type="entry name" value="DNA POLYMERASE III SUBUNIT DELTA"/>
    <property type="match status" value="1"/>
</dbReference>
<protein>
    <submittedName>
        <fullName evidence="1">DNA polymerase III subunit delta</fullName>
    </submittedName>
</protein>
<name>A0A0J8G5C3_9LIST</name>
<dbReference type="Pfam" id="PF13177">
    <property type="entry name" value="DNA_pol3_delta2"/>
    <property type="match status" value="1"/>
</dbReference>
<dbReference type="InterPro" id="IPR027417">
    <property type="entry name" value="P-loop_NTPase"/>
</dbReference>
<keyword evidence="2" id="KW-1185">Reference proteome</keyword>
<dbReference type="OrthoDB" id="9810148at2"/>
<dbReference type="InterPro" id="IPR004622">
    <property type="entry name" value="DNA_pol_HolB"/>
</dbReference>
<dbReference type="GO" id="GO:0008408">
    <property type="term" value="F:3'-5' exonuclease activity"/>
    <property type="evidence" value="ECO:0007669"/>
    <property type="project" value="InterPro"/>
</dbReference>
<comment type="caution">
    <text evidence="1">The sequence shown here is derived from an EMBL/GenBank/DDBJ whole genome shotgun (WGS) entry which is preliminary data.</text>
</comment>
<dbReference type="PATRIC" id="fig|1430899.3.peg.2701"/>
<dbReference type="SUPFAM" id="SSF52540">
    <property type="entry name" value="P-loop containing nucleoside triphosphate hydrolases"/>
    <property type="match status" value="1"/>
</dbReference>